<organism evidence="2 3">
    <name type="scientific">Phormidium nigroviride PCC 7112</name>
    <dbReference type="NCBI Taxonomy" id="179408"/>
    <lineage>
        <taxon>Bacteria</taxon>
        <taxon>Bacillati</taxon>
        <taxon>Cyanobacteriota</taxon>
        <taxon>Cyanophyceae</taxon>
        <taxon>Oscillatoriophycideae</taxon>
        <taxon>Oscillatoriales</taxon>
        <taxon>Oscillatoriaceae</taxon>
        <taxon>Phormidium</taxon>
    </lineage>
</organism>
<dbReference type="EMBL" id="CP003614">
    <property type="protein sequence ID" value="AFZ06502.1"/>
    <property type="molecule type" value="Genomic_DNA"/>
</dbReference>
<proteinExistence type="predicted"/>
<keyword evidence="1" id="KW-0472">Membrane</keyword>
<evidence type="ECO:0000313" key="2">
    <source>
        <dbReference type="EMBL" id="AFZ06502.1"/>
    </source>
</evidence>
<dbReference type="AlphaFoldDB" id="K9VG89"/>
<reference evidence="2 3" key="1">
    <citation type="submission" date="2012-05" db="EMBL/GenBank/DDBJ databases">
        <title>Finished chromosome of genome of Oscillatoria sp. PCC 7112.</title>
        <authorList>
            <consortium name="US DOE Joint Genome Institute"/>
            <person name="Gugger M."/>
            <person name="Coursin T."/>
            <person name="Rippka R."/>
            <person name="Tandeau De Marsac N."/>
            <person name="Huntemann M."/>
            <person name="Wei C.-L."/>
            <person name="Han J."/>
            <person name="Detter J.C."/>
            <person name="Han C."/>
            <person name="Tapia R."/>
            <person name="Davenport K."/>
            <person name="Daligault H."/>
            <person name="Erkkila T."/>
            <person name="Gu W."/>
            <person name="Munk A.C.C."/>
            <person name="Teshima H."/>
            <person name="Xu Y."/>
            <person name="Chain P."/>
            <person name="Chen A."/>
            <person name="Krypides N."/>
            <person name="Mavromatis K."/>
            <person name="Markowitz V."/>
            <person name="Szeto E."/>
            <person name="Ivanova N."/>
            <person name="Mikhailova N."/>
            <person name="Ovchinnikova G."/>
            <person name="Pagani I."/>
            <person name="Pati A."/>
            <person name="Goodwin L."/>
            <person name="Peters L."/>
            <person name="Pitluck S."/>
            <person name="Woyke T."/>
            <person name="Kerfeld C."/>
        </authorList>
    </citation>
    <scope>NUCLEOTIDE SEQUENCE [LARGE SCALE GENOMIC DNA]</scope>
    <source>
        <strain evidence="2 3">PCC 7112</strain>
    </source>
</reference>
<dbReference type="KEGG" id="oni:Osc7112_2030"/>
<protein>
    <submittedName>
        <fullName evidence="2">Uncharacterized protein</fullName>
    </submittedName>
</protein>
<name>K9VG89_9CYAN</name>
<feature type="transmembrane region" description="Helical" evidence="1">
    <location>
        <begin position="45"/>
        <end position="63"/>
    </location>
</feature>
<sequence length="69" mass="7896">MRNRFDTRSLWEQGGHRWEVSALHHIYVGLKSQSAATSNLRKSLAIVYLVFVVAIVKSIDCVLRSDRPL</sequence>
<evidence type="ECO:0000256" key="1">
    <source>
        <dbReference type="SAM" id="Phobius"/>
    </source>
</evidence>
<keyword evidence="3" id="KW-1185">Reference proteome</keyword>
<dbReference type="Proteomes" id="UP000010478">
    <property type="component" value="Chromosome"/>
</dbReference>
<evidence type="ECO:0000313" key="3">
    <source>
        <dbReference type="Proteomes" id="UP000010478"/>
    </source>
</evidence>
<keyword evidence="1" id="KW-0812">Transmembrane</keyword>
<dbReference type="HOGENOM" id="CLU_2771910_0_0_3"/>
<gene>
    <name evidence="2" type="ORF">Osc7112_2030</name>
</gene>
<accession>K9VG89</accession>
<keyword evidence="1" id="KW-1133">Transmembrane helix</keyword>